<feature type="compositionally biased region" description="Polar residues" evidence="1">
    <location>
        <begin position="97"/>
        <end position="110"/>
    </location>
</feature>
<accession>H0FZ52</accession>
<reference evidence="2 3" key="1">
    <citation type="journal article" date="2012" name="J. Bacteriol.">
        <title>Draft Genome Sequence of Sinorhizobium meliloti CCNWSX0020, a Nitrogen-Fixing Symbiont with Copper Tolerance Capability Isolated from Lead-Zinc Mine Tailings.</title>
        <authorList>
            <person name="Li Z."/>
            <person name="Ma Z."/>
            <person name="Hao X."/>
            <person name="Wei G."/>
        </authorList>
    </citation>
    <scope>NUCLEOTIDE SEQUENCE [LARGE SCALE GENOMIC DNA]</scope>
    <source>
        <strain evidence="2 3">CCNWSX0020</strain>
    </source>
</reference>
<dbReference type="RefSeq" id="WP_004435213.1">
    <property type="nucleotide sequence ID" value="NZ_AGVV01000019.1"/>
</dbReference>
<gene>
    <name evidence="2" type="ORF">SM0020_12430</name>
</gene>
<organism evidence="2 3">
    <name type="scientific">Sinorhizobium meliloti CCNWSX0020</name>
    <dbReference type="NCBI Taxonomy" id="1107881"/>
    <lineage>
        <taxon>Bacteria</taxon>
        <taxon>Pseudomonadati</taxon>
        <taxon>Pseudomonadota</taxon>
        <taxon>Alphaproteobacteria</taxon>
        <taxon>Hyphomicrobiales</taxon>
        <taxon>Rhizobiaceae</taxon>
        <taxon>Sinorhizobium/Ensifer group</taxon>
        <taxon>Sinorhizobium</taxon>
    </lineage>
</organism>
<evidence type="ECO:0000256" key="1">
    <source>
        <dbReference type="SAM" id="MobiDB-lite"/>
    </source>
</evidence>
<proteinExistence type="predicted"/>
<evidence type="ECO:0000313" key="2">
    <source>
        <dbReference type="EMBL" id="EHK77732.1"/>
    </source>
</evidence>
<name>H0FZ52_RHIML</name>
<dbReference type="PATRIC" id="fig|1107881.3.peg.2517"/>
<dbReference type="AlphaFoldDB" id="H0FZ52"/>
<dbReference type="Proteomes" id="UP000004038">
    <property type="component" value="Unassembled WGS sequence"/>
</dbReference>
<protein>
    <submittedName>
        <fullName evidence="2">Uncharacterized protein</fullName>
    </submittedName>
</protein>
<evidence type="ECO:0000313" key="3">
    <source>
        <dbReference type="Proteomes" id="UP000004038"/>
    </source>
</evidence>
<dbReference type="EMBL" id="AGVV01000019">
    <property type="protein sequence ID" value="EHK77732.1"/>
    <property type="molecule type" value="Genomic_DNA"/>
</dbReference>
<sequence length="110" mass="12337">MNKRLFIAGSFQTMRKAVDDADREFIENTDARKHRDSLQRLGRVVMDAIAEIIATDGGDDGYLYDADGIASDIEHGYSDLIEQQEASEARHMPDQDGNGTLNHRQQGLTR</sequence>
<feature type="region of interest" description="Disordered" evidence="1">
    <location>
        <begin position="78"/>
        <end position="110"/>
    </location>
</feature>